<name>A0A7X6MPQ8_9MYCO</name>
<sequence>MDLYDLGRKAGHIRELCPAADVLVYINFVIASNAATARATLESAEAVLPAVTLGYVGTPYGLANLIGDIHAMGLADGAILHPLIRGAELNMVFNSVLPQLGITTPKAG</sequence>
<dbReference type="Proteomes" id="UP000518188">
    <property type="component" value="Unassembled WGS sequence"/>
</dbReference>
<evidence type="ECO:0000313" key="1">
    <source>
        <dbReference type="EMBL" id="NKZ10782.1"/>
    </source>
</evidence>
<evidence type="ECO:0000313" key="2">
    <source>
        <dbReference type="Proteomes" id="UP000518188"/>
    </source>
</evidence>
<dbReference type="EMBL" id="JAAXPJ010000002">
    <property type="protein sequence ID" value="NKZ10782.1"/>
    <property type="molecule type" value="Genomic_DNA"/>
</dbReference>
<dbReference type="RefSeq" id="WP_162563075.1">
    <property type="nucleotide sequence ID" value="NZ_HG322951.1"/>
</dbReference>
<accession>A0A7X6MPQ8</accession>
<protein>
    <recommendedName>
        <fullName evidence="3">Luciferase-like domain-containing protein</fullName>
    </recommendedName>
</protein>
<gene>
    <name evidence="1" type="ORF">HGA11_07300</name>
</gene>
<proteinExistence type="predicted"/>
<dbReference type="AlphaFoldDB" id="A0A7X6MPQ8"/>
<comment type="caution">
    <text evidence="1">The sequence shown here is derived from an EMBL/GenBank/DDBJ whole genome shotgun (WGS) entry which is preliminary data.</text>
</comment>
<reference evidence="1 2" key="1">
    <citation type="submission" date="2020-04" db="EMBL/GenBank/DDBJ databases">
        <title>MicrobeNet Type strains.</title>
        <authorList>
            <person name="Nicholson A.C."/>
        </authorList>
    </citation>
    <scope>NUCLEOTIDE SEQUENCE [LARGE SCALE GENOMIC DNA]</scope>
    <source>
        <strain evidence="1 2">ATCC 700731</strain>
    </source>
</reference>
<evidence type="ECO:0008006" key="3">
    <source>
        <dbReference type="Google" id="ProtNLM"/>
    </source>
</evidence>
<organism evidence="1 2">
    <name type="scientific">Mycolicibacterium septicum DSM 44393</name>
    <dbReference type="NCBI Taxonomy" id="1341646"/>
    <lineage>
        <taxon>Bacteria</taxon>
        <taxon>Bacillati</taxon>
        <taxon>Actinomycetota</taxon>
        <taxon>Actinomycetes</taxon>
        <taxon>Mycobacteriales</taxon>
        <taxon>Mycobacteriaceae</taxon>
        <taxon>Mycolicibacterium</taxon>
    </lineage>
</organism>